<dbReference type="AlphaFoldDB" id="A0AAE0XV68"/>
<dbReference type="EMBL" id="JAWDGP010007534">
    <property type="protein sequence ID" value="KAK3714581.1"/>
    <property type="molecule type" value="Genomic_DNA"/>
</dbReference>
<dbReference type="Proteomes" id="UP001283361">
    <property type="component" value="Unassembled WGS sequence"/>
</dbReference>
<keyword evidence="2" id="KW-1185">Reference proteome</keyword>
<accession>A0AAE0XV68</accession>
<evidence type="ECO:0000313" key="1">
    <source>
        <dbReference type="EMBL" id="KAK3714581.1"/>
    </source>
</evidence>
<proteinExistence type="predicted"/>
<protein>
    <submittedName>
        <fullName evidence="1">Uncharacterized protein</fullName>
    </submittedName>
</protein>
<reference evidence="1" key="1">
    <citation type="journal article" date="2023" name="G3 (Bethesda)">
        <title>A reference genome for the long-term kleptoplast-retaining sea slug Elysia crispata morphotype clarki.</title>
        <authorList>
            <person name="Eastman K.E."/>
            <person name="Pendleton A.L."/>
            <person name="Shaikh M.A."/>
            <person name="Suttiyut T."/>
            <person name="Ogas R."/>
            <person name="Tomko P."/>
            <person name="Gavelis G."/>
            <person name="Widhalm J.R."/>
            <person name="Wisecaver J.H."/>
        </authorList>
    </citation>
    <scope>NUCLEOTIDE SEQUENCE</scope>
    <source>
        <strain evidence="1">ECLA1</strain>
    </source>
</reference>
<organism evidence="1 2">
    <name type="scientific">Elysia crispata</name>
    <name type="common">lettuce slug</name>
    <dbReference type="NCBI Taxonomy" id="231223"/>
    <lineage>
        <taxon>Eukaryota</taxon>
        <taxon>Metazoa</taxon>
        <taxon>Spiralia</taxon>
        <taxon>Lophotrochozoa</taxon>
        <taxon>Mollusca</taxon>
        <taxon>Gastropoda</taxon>
        <taxon>Heterobranchia</taxon>
        <taxon>Euthyneura</taxon>
        <taxon>Panpulmonata</taxon>
        <taxon>Sacoglossa</taxon>
        <taxon>Placobranchoidea</taxon>
        <taxon>Plakobranchidae</taxon>
        <taxon>Elysia</taxon>
    </lineage>
</organism>
<evidence type="ECO:0000313" key="2">
    <source>
        <dbReference type="Proteomes" id="UP001283361"/>
    </source>
</evidence>
<comment type="caution">
    <text evidence="1">The sequence shown here is derived from an EMBL/GenBank/DDBJ whole genome shotgun (WGS) entry which is preliminary data.</text>
</comment>
<sequence>MKDLNLRTWFPAVSTFFGQADNIPIYKPNRGPLVLSFIKSKSLRRINRKKEENKGRGKRGDVGEDIEREVLGNERMV</sequence>
<name>A0AAE0XV68_9GAST</name>
<gene>
    <name evidence="1" type="ORF">RRG08_020837</name>
</gene>